<dbReference type="OrthoDB" id="7063432at2"/>
<gene>
    <name evidence="1" type="ORF">BST86_01800</name>
</gene>
<accession>A0A2S9WR17</accession>
<reference evidence="1 2" key="1">
    <citation type="submission" date="2016-11" db="EMBL/GenBank/DDBJ databases">
        <title>Trade-off between light-utilization and light-protection in marine flavobacteria.</title>
        <authorList>
            <person name="Kumagai Y."/>
        </authorList>
    </citation>
    <scope>NUCLEOTIDE SEQUENCE [LARGE SCALE GENOMIC DNA]</scope>
    <source>
        <strain evidence="1 2">JCM 17109</strain>
    </source>
</reference>
<keyword evidence="2" id="KW-1185">Reference proteome</keyword>
<dbReference type="RefSeq" id="WP_105981774.1">
    <property type="nucleotide sequence ID" value="NZ_MQUC01000003.1"/>
</dbReference>
<dbReference type="EMBL" id="MQUC01000003">
    <property type="protein sequence ID" value="PRP65909.1"/>
    <property type="molecule type" value="Genomic_DNA"/>
</dbReference>
<dbReference type="AlphaFoldDB" id="A0A2S9WR17"/>
<dbReference type="Proteomes" id="UP000239532">
    <property type="component" value="Unassembled WGS sequence"/>
</dbReference>
<name>A0A2S9WR17_9FLAO</name>
<comment type="caution">
    <text evidence="1">The sequence shown here is derived from an EMBL/GenBank/DDBJ whole genome shotgun (WGS) entry which is preliminary data.</text>
</comment>
<organism evidence="1 2">
    <name type="scientific">Nonlabens agnitus</name>
    <dbReference type="NCBI Taxonomy" id="870484"/>
    <lineage>
        <taxon>Bacteria</taxon>
        <taxon>Pseudomonadati</taxon>
        <taxon>Bacteroidota</taxon>
        <taxon>Flavobacteriia</taxon>
        <taxon>Flavobacteriales</taxon>
        <taxon>Flavobacteriaceae</taxon>
        <taxon>Nonlabens</taxon>
    </lineage>
</organism>
<protein>
    <submittedName>
        <fullName evidence="1">Uncharacterized protein</fullName>
    </submittedName>
</protein>
<evidence type="ECO:0000313" key="1">
    <source>
        <dbReference type="EMBL" id="PRP65909.1"/>
    </source>
</evidence>
<sequence length="131" mass="15351">MTEPKIRDYFLELIPAKELVKVDKSKSEKKMAYWKEVEMIQEGEFIITPKHLLAICDDVLNGNLKLHHMTTLSLIAIGSDYFVWDMEDNGGHKVGEVLDEWCNPTINYPITLPNVVQWKNYLLNREREMKL</sequence>
<proteinExistence type="predicted"/>
<evidence type="ECO:0000313" key="2">
    <source>
        <dbReference type="Proteomes" id="UP000239532"/>
    </source>
</evidence>